<evidence type="ECO:0008006" key="3">
    <source>
        <dbReference type="Google" id="ProtNLM"/>
    </source>
</evidence>
<dbReference type="AlphaFoldDB" id="A0A3E0GVK7"/>
<dbReference type="InterPro" id="IPR016024">
    <property type="entry name" value="ARM-type_fold"/>
</dbReference>
<accession>A0A3E0GVK7</accession>
<dbReference type="RefSeq" id="WP_116181065.1">
    <property type="nucleotide sequence ID" value="NZ_CP144375.1"/>
</dbReference>
<dbReference type="Gene3D" id="1.25.10.10">
    <property type="entry name" value="Leucine-rich Repeat Variant"/>
    <property type="match status" value="1"/>
</dbReference>
<evidence type="ECO:0000313" key="2">
    <source>
        <dbReference type="Proteomes" id="UP000256269"/>
    </source>
</evidence>
<reference evidence="1 2" key="1">
    <citation type="submission" date="2018-08" db="EMBL/GenBank/DDBJ databases">
        <title>Genomic Encyclopedia of Archaeal and Bacterial Type Strains, Phase II (KMG-II): from individual species to whole genera.</title>
        <authorList>
            <person name="Goeker M."/>
        </authorList>
    </citation>
    <scope>NUCLEOTIDE SEQUENCE [LARGE SCALE GENOMIC DNA]</scope>
    <source>
        <strain evidence="1 2">DSM 45791</strain>
    </source>
</reference>
<keyword evidence="2" id="KW-1185">Reference proteome</keyword>
<dbReference type="EMBL" id="QUNO01000023">
    <property type="protein sequence ID" value="REH30721.1"/>
    <property type="molecule type" value="Genomic_DNA"/>
</dbReference>
<dbReference type="SUPFAM" id="SSF48371">
    <property type="entry name" value="ARM repeat"/>
    <property type="match status" value="2"/>
</dbReference>
<dbReference type="Proteomes" id="UP000256269">
    <property type="component" value="Unassembled WGS sequence"/>
</dbReference>
<evidence type="ECO:0000313" key="1">
    <source>
        <dbReference type="EMBL" id="REH30721.1"/>
    </source>
</evidence>
<organism evidence="1 2">
    <name type="scientific">Kutzneria buriramensis</name>
    <dbReference type="NCBI Taxonomy" id="1045776"/>
    <lineage>
        <taxon>Bacteria</taxon>
        <taxon>Bacillati</taxon>
        <taxon>Actinomycetota</taxon>
        <taxon>Actinomycetes</taxon>
        <taxon>Pseudonocardiales</taxon>
        <taxon>Pseudonocardiaceae</taxon>
        <taxon>Kutzneria</taxon>
    </lineage>
</organism>
<comment type="caution">
    <text evidence="1">The sequence shown here is derived from an EMBL/GenBank/DDBJ whole genome shotgun (WGS) entry which is preliminary data.</text>
</comment>
<protein>
    <recommendedName>
        <fullName evidence="3">HEAT repeat protein</fullName>
    </recommendedName>
</protein>
<dbReference type="InterPro" id="IPR011989">
    <property type="entry name" value="ARM-like"/>
</dbReference>
<sequence>MFMRKAVVGEACVEAAFPGADVAGLREAAAQLRAVYPSAVAETLLASVNSRRWKPARTAIGGLRKQGRAGMWTAPAIAGWLKLRMDEGVHEEESYAISDALFALTEMRPLLGEYGCEPMERFLDDVFQPYLLTLLAPPVRYWQRAIVGYLEREEGDLEAVAARLQTFVVAVREETSDWDQYTHAEILRLLGEIGPKLERLGVERKWRTERRPEPIERPVDWLIAELAAPSVERRIEACRAVRRLGAADAMPALLALAKELESAPENVVEQLREEAMAAMLALAPEPQREATPVTHRLLVLAAQDPNPSVRATALAALAEGPSTPEALDIALQAAESDDPDERAAGVRLLARLNL</sequence>
<gene>
    <name evidence="1" type="ORF">BCF44_12380</name>
</gene>
<name>A0A3E0GVK7_9PSEU</name>
<proteinExistence type="predicted"/>